<feature type="region of interest" description="Disordered" evidence="1">
    <location>
        <begin position="1"/>
        <end position="22"/>
    </location>
</feature>
<accession>A0A9R1D7G8</accession>
<keyword evidence="3" id="KW-1185">Reference proteome</keyword>
<proteinExistence type="predicted"/>
<feature type="non-terminal residue" evidence="2">
    <location>
        <position position="69"/>
    </location>
</feature>
<organism evidence="2 3">
    <name type="scientific">Natronomonas aquatica</name>
    <dbReference type="NCBI Taxonomy" id="2841590"/>
    <lineage>
        <taxon>Archaea</taxon>
        <taxon>Methanobacteriati</taxon>
        <taxon>Methanobacteriota</taxon>
        <taxon>Stenosarchaea group</taxon>
        <taxon>Halobacteria</taxon>
        <taxon>Halobacteriales</taxon>
        <taxon>Natronomonadaceae</taxon>
        <taxon>Natronomonas</taxon>
    </lineage>
</organism>
<dbReference type="EMBL" id="JAHLKM010000036">
    <property type="protein sequence ID" value="MCQ4334783.1"/>
    <property type="molecule type" value="Genomic_DNA"/>
</dbReference>
<reference evidence="2" key="1">
    <citation type="journal article" date="2023" name="Front. Microbiol.">
        <title>Genomic-based phylogenetic and metabolic analyses of the genus Natronomonas, and description of Natronomonas aquatica sp. nov.</title>
        <authorList>
            <person name="Garcia-Roldan A."/>
            <person name="Duran-Viseras A."/>
            <person name="de la Haba R.R."/>
            <person name="Corral P."/>
            <person name="Sanchez-Porro C."/>
            <person name="Ventosa A."/>
        </authorList>
    </citation>
    <scope>NUCLEOTIDE SEQUENCE</scope>
    <source>
        <strain evidence="2">F2-12</strain>
    </source>
</reference>
<name>A0A9R1D7G8_9EURY</name>
<evidence type="ECO:0000313" key="2">
    <source>
        <dbReference type="EMBL" id="MCQ4334783.1"/>
    </source>
</evidence>
<evidence type="ECO:0000256" key="1">
    <source>
        <dbReference type="SAM" id="MobiDB-lite"/>
    </source>
</evidence>
<feature type="compositionally biased region" description="Basic and acidic residues" evidence="1">
    <location>
        <begin position="1"/>
        <end position="11"/>
    </location>
</feature>
<dbReference type="RefSeq" id="WP_256030886.1">
    <property type="nucleotide sequence ID" value="NZ_JAHLKM010000036.1"/>
</dbReference>
<dbReference type="AlphaFoldDB" id="A0A9R1D7G8"/>
<evidence type="ECO:0000313" key="3">
    <source>
        <dbReference type="Proteomes" id="UP001139494"/>
    </source>
</evidence>
<sequence length="69" mass="7785">MTNDKTENGRPDEEEQIGSNADNAAYLTRALARFDPLDKQEAQAFGRVAKRSRVCLWCSQLRGHSSLLF</sequence>
<comment type="caution">
    <text evidence="2">The sequence shown here is derived from an EMBL/GenBank/DDBJ whole genome shotgun (WGS) entry which is preliminary data.</text>
</comment>
<gene>
    <name evidence="2" type="ORF">KM295_15115</name>
</gene>
<dbReference type="Proteomes" id="UP001139494">
    <property type="component" value="Unassembled WGS sequence"/>
</dbReference>
<protein>
    <submittedName>
        <fullName evidence="2">Uncharacterized protein</fullName>
    </submittedName>
</protein>